<reference evidence="3" key="1">
    <citation type="submission" date="2022-04" db="EMBL/GenBank/DDBJ databases">
        <title>Halocatena sp. nov., isolated from a salt lake.</title>
        <authorList>
            <person name="Cui H.-L."/>
        </authorList>
    </citation>
    <scope>NUCLEOTIDE SEQUENCE</scope>
    <source>
        <strain evidence="3">AD-1</strain>
    </source>
</reference>
<dbReference type="GO" id="GO:0016787">
    <property type="term" value="F:hydrolase activity"/>
    <property type="evidence" value="ECO:0007669"/>
    <property type="project" value="UniProtKB-KW"/>
</dbReference>
<protein>
    <submittedName>
        <fullName evidence="3">Alpha/beta hydrolase</fullName>
    </submittedName>
</protein>
<dbReference type="PANTHER" id="PTHR43798:SF31">
    <property type="entry name" value="AB HYDROLASE SUPERFAMILY PROTEIN YCLE"/>
    <property type="match status" value="1"/>
</dbReference>
<dbReference type="KEGG" id="haad:MW046_00800"/>
<keyword evidence="4" id="KW-1185">Reference proteome</keyword>
<keyword evidence="1 3" id="KW-0378">Hydrolase</keyword>
<evidence type="ECO:0000313" key="3">
    <source>
        <dbReference type="EMBL" id="UPM43006.1"/>
    </source>
</evidence>
<dbReference type="Proteomes" id="UP000831768">
    <property type="component" value="Chromosome"/>
</dbReference>
<gene>
    <name evidence="3" type="ORF">MW046_00800</name>
</gene>
<accession>A0A8U0A2C5</accession>
<dbReference type="PANTHER" id="PTHR43798">
    <property type="entry name" value="MONOACYLGLYCEROL LIPASE"/>
    <property type="match status" value="1"/>
</dbReference>
<dbReference type="EMBL" id="CP096019">
    <property type="protein sequence ID" value="UPM43006.1"/>
    <property type="molecule type" value="Genomic_DNA"/>
</dbReference>
<dbReference type="SUPFAM" id="SSF53474">
    <property type="entry name" value="alpha/beta-Hydrolases"/>
    <property type="match status" value="1"/>
</dbReference>
<dbReference type="GO" id="GO:0016020">
    <property type="term" value="C:membrane"/>
    <property type="evidence" value="ECO:0007669"/>
    <property type="project" value="TreeGrafter"/>
</dbReference>
<feature type="domain" description="AB hydrolase-1" evidence="2">
    <location>
        <begin position="24"/>
        <end position="247"/>
    </location>
</feature>
<evidence type="ECO:0000259" key="2">
    <source>
        <dbReference type="Pfam" id="PF12697"/>
    </source>
</evidence>
<dbReference type="AlphaFoldDB" id="A0A8U0A2C5"/>
<dbReference type="PRINTS" id="PR00111">
    <property type="entry name" value="ABHYDROLASE"/>
</dbReference>
<dbReference type="InterPro" id="IPR000073">
    <property type="entry name" value="AB_hydrolase_1"/>
</dbReference>
<sequence length="256" mass="27560">MQTVRHDGRETAFRRTDLGQGKPVVYVHGSGGTHKVWVKQYGSHTIDRPAVALDLSGHGKSEDTDTEPGLETITAYADDVCAVVRAVDGGVVVGNSLGGAVGLWLALEEDVAIDGLVLCGTGAKLGVNDGLLELLASDLDGSTELLHGTDMLFHDADGDIESVSKEAMRAVGLDVLRRDFLSCDAFDVRDRLGEISIPCLAITGEHDRLTPVRFHEYLAENIPNCQQVTVPDAAHLSMLEQPERWNDTVRSFVSTV</sequence>
<evidence type="ECO:0000313" key="4">
    <source>
        <dbReference type="Proteomes" id="UP000831768"/>
    </source>
</evidence>
<organism evidence="3 4">
    <name type="scientific">Halocatena salina</name>
    <dbReference type="NCBI Taxonomy" id="2934340"/>
    <lineage>
        <taxon>Archaea</taxon>
        <taxon>Methanobacteriati</taxon>
        <taxon>Methanobacteriota</taxon>
        <taxon>Stenosarchaea group</taxon>
        <taxon>Halobacteria</taxon>
        <taxon>Halobacteriales</taxon>
        <taxon>Natronomonadaceae</taxon>
        <taxon>Halocatena</taxon>
    </lineage>
</organism>
<proteinExistence type="predicted"/>
<dbReference type="Gene3D" id="3.40.50.1820">
    <property type="entry name" value="alpha/beta hydrolase"/>
    <property type="match status" value="1"/>
</dbReference>
<dbReference type="InterPro" id="IPR050266">
    <property type="entry name" value="AB_hydrolase_sf"/>
</dbReference>
<dbReference type="RefSeq" id="WP_247993676.1">
    <property type="nucleotide sequence ID" value="NZ_CP096019.1"/>
</dbReference>
<dbReference type="GeneID" id="71926541"/>
<dbReference type="Pfam" id="PF12697">
    <property type="entry name" value="Abhydrolase_6"/>
    <property type="match status" value="1"/>
</dbReference>
<dbReference type="InterPro" id="IPR029058">
    <property type="entry name" value="AB_hydrolase_fold"/>
</dbReference>
<evidence type="ECO:0000256" key="1">
    <source>
        <dbReference type="ARBA" id="ARBA00022801"/>
    </source>
</evidence>
<name>A0A8U0A2C5_9EURY</name>